<dbReference type="AlphaFoldDB" id="A0AAN7QZK9"/>
<dbReference type="Proteomes" id="UP001346149">
    <property type="component" value="Unassembled WGS sequence"/>
</dbReference>
<protein>
    <submittedName>
        <fullName evidence="1">Uncharacterized protein</fullName>
    </submittedName>
</protein>
<keyword evidence="2" id="KW-1185">Reference proteome</keyword>
<dbReference type="PANTHER" id="PTHR33237:SF46">
    <property type="entry name" value="OS01G0606100 PROTEIN"/>
    <property type="match status" value="1"/>
</dbReference>
<organism evidence="1 2">
    <name type="scientific">Trapa natans</name>
    <name type="common">Water chestnut</name>
    <dbReference type="NCBI Taxonomy" id="22666"/>
    <lineage>
        <taxon>Eukaryota</taxon>
        <taxon>Viridiplantae</taxon>
        <taxon>Streptophyta</taxon>
        <taxon>Embryophyta</taxon>
        <taxon>Tracheophyta</taxon>
        <taxon>Spermatophyta</taxon>
        <taxon>Magnoliopsida</taxon>
        <taxon>eudicotyledons</taxon>
        <taxon>Gunneridae</taxon>
        <taxon>Pentapetalae</taxon>
        <taxon>rosids</taxon>
        <taxon>malvids</taxon>
        <taxon>Myrtales</taxon>
        <taxon>Lythraceae</taxon>
        <taxon>Trapa</taxon>
    </lineage>
</organism>
<accession>A0AAN7QZK9</accession>
<evidence type="ECO:0000313" key="2">
    <source>
        <dbReference type="Proteomes" id="UP001346149"/>
    </source>
</evidence>
<comment type="caution">
    <text evidence="1">The sequence shown here is derived from an EMBL/GenBank/DDBJ whole genome shotgun (WGS) entry which is preliminary data.</text>
</comment>
<evidence type="ECO:0000313" key="1">
    <source>
        <dbReference type="EMBL" id="KAK4782015.1"/>
    </source>
</evidence>
<dbReference type="EMBL" id="JAXQNO010000016">
    <property type="protein sequence ID" value="KAK4782015.1"/>
    <property type="molecule type" value="Genomic_DNA"/>
</dbReference>
<proteinExistence type="predicted"/>
<sequence>MLHALPSHAKEGPSSARRSSEAILLSVTALLSLVAKKACQASKKLRLQYRNFNKNSKLGYYYREPPEEPGPIMSPRMTSIRRRPKELFTSMSNKAIKLVHGRKKGAAGGGGDAEDDFGDGGVWQKTILMGDKCQPLDFSGVIYYDESGKKLNNLPVRSPRASPMPGNLS</sequence>
<dbReference type="PANTHER" id="PTHR33237">
    <property type="entry name" value="F2P16.13 PROTEIN-RELATED"/>
    <property type="match status" value="1"/>
</dbReference>
<name>A0AAN7QZK9_TRANT</name>
<reference evidence="1 2" key="1">
    <citation type="journal article" date="2023" name="Hortic Res">
        <title>Pangenome of water caltrop reveals structural variations and asymmetric subgenome divergence after allopolyploidization.</title>
        <authorList>
            <person name="Zhang X."/>
            <person name="Chen Y."/>
            <person name="Wang L."/>
            <person name="Yuan Y."/>
            <person name="Fang M."/>
            <person name="Shi L."/>
            <person name="Lu R."/>
            <person name="Comes H.P."/>
            <person name="Ma Y."/>
            <person name="Chen Y."/>
            <person name="Huang G."/>
            <person name="Zhou Y."/>
            <person name="Zheng Z."/>
            <person name="Qiu Y."/>
        </authorList>
    </citation>
    <scope>NUCLEOTIDE SEQUENCE [LARGE SCALE GENOMIC DNA]</scope>
    <source>
        <strain evidence="1">F231</strain>
    </source>
</reference>
<gene>
    <name evidence="1" type="ORF">SAY86_016117</name>
</gene>